<dbReference type="AlphaFoldDB" id="A0A6J7KB28"/>
<sequence>MAVVAVLLSAGVGTGSAAPYTVWSCQGPNGEPLGGGAWTASTTGTGASASTDCTTGMRAGLPAGRSSTRAAGTLNLTAPAGTRITSFELARTLRASVGGLFSTGYVANVSSIDPTGPLGAGCSGAGLSLPSTCSVGDPPLAASGVSIQGIALTAACAQDGCPSATPAAEATLARSRVVIDDPRAPTVAGVSGDLKDSGHVARSLTIAATDVGGGIASISANVDGGAAVVSPTGGTCAPPFSSAQPCPTAREATFGIDTAPLRRGDHVATGTIVDAAGTTTAWGPVPFVVPADGATDAGPLPAGAVPVPVSPGTTPDGAAVPSARLTFQGRSTKTGRRIPTGYLRTQGGAPLAGVVVRMTRTQTGVENPRTVALKPVRTARDGRFVGAPLPEGAWTVAGAADVSSGTVSASIRLRTGLRISARPSPTRLRTGALMVLSGRLTGAGPAKAGVRVRIQTIIRGRYTTVAAVRTRSNGRWQWRHRFTKVSRPTLFAFRALVPGEGETWPWSPASRRAATVRVDPR</sequence>
<protein>
    <submittedName>
        <fullName evidence="1">Unannotated protein</fullName>
    </submittedName>
</protein>
<evidence type="ECO:0000313" key="1">
    <source>
        <dbReference type="EMBL" id="CAB4952677.1"/>
    </source>
</evidence>
<proteinExistence type="predicted"/>
<name>A0A6J7KB28_9ZZZZ</name>
<gene>
    <name evidence="1" type="ORF">UFOPK3564_03581</name>
</gene>
<dbReference type="EMBL" id="CAFBMK010000362">
    <property type="protein sequence ID" value="CAB4952677.1"/>
    <property type="molecule type" value="Genomic_DNA"/>
</dbReference>
<reference evidence="1" key="1">
    <citation type="submission" date="2020-05" db="EMBL/GenBank/DDBJ databases">
        <authorList>
            <person name="Chiriac C."/>
            <person name="Salcher M."/>
            <person name="Ghai R."/>
            <person name="Kavagutti S V."/>
        </authorList>
    </citation>
    <scope>NUCLEOTIDE SEQUENCE</scope>
</reference>
<organism evidence="1">
    <name type="scientific">freshwater metagenome</name>
    <dbReference type="NCBI Taxonomy" id="449393"/>
    <lineage>
        <taxon>unclassified sequences</taxon>
        <taxon>metagenomes</taxon>
        <taxon>ecological metagenomes</taxon>
    </lineage>
</organism>
<accession>A0A6J7KB28</accession>